<feature type="region of interest" description="Disordered" evidence="1">
    <location>
        <begin position="92"/>
        <end position="117"/>
    </location>
</feature>
<gene>
    <name evidence="2" type="ORF">TSOC_002459</name>
</gene>
<protein>
    <recommendedName>
        <fullName evidence="4">SRCR domain-containing protein</fullName>
    </recommendedName>
</protein>
<evidence type="ECO:0000313" key="2">
    <source>
        <dbReference type="EMBL" id="PNH10774.1"/>
    </source>
</evidence>
<dbReference type="OrthoDB" id="535306at2759"/>
<evidence type="ECO:0008006" key="4">
    <source>
        <dbReference type="Google" id="ProtNLM"/>
    </source>
</evidence>
<keyword evidence="3" id="KW-1185">Reference proteome</keyword>
<sequence>MCEILGYAFGRKYYTTAVAFREPNDTAKWSDNPIDHIICSAPKNDSSFPGIRHRNLLSPLRGTIRTPPNSPYTCSFRKGDCAYTGPMVGIECSDQPFPPAPPPPPAPPNPPNRPPTFQNDIQQFGGYENIEFNLCEGSEDPECSYLARGELLVADPGNPATQMWAPICAPPDPHLAAMVADLACKQLVDWPYTTLDSVTGEAGTPFTIPAEPEAGTEGAFRPSSYTAWATVTGGDANGKKAVQQLDLQTSPCEDGRMLSFQCRFADD</sequence>
<dbReference type="EMBL" id="PGGS01000047">
    <property type="protein sequence ID" value="PNH10774.1"/>
    <property type="molecule type" value="Genomic_DNA"/>
</dbReference>
<accession>A0A2J8AE33</accession>
<proteinExistence type="predicted"/>
<name>A0A2J8AE33_9CHLO</name>
<dbReference type="Proteomes" id="UP000236333">
    <property type="component" value="Unassembled WGS sequence"/>
</dbReference>
<comment type="caution">
    <text evidence="2">The sequence shown here is derived from an EMBL/GenBank/DDBJ whole genome shotgun (WGS) entry which is preliminary data.</text>
</comment>
<evidence type="ECO:0000256" key="1">
    <source>
        <dbReference type="SAM" id="MobiDB-lite"/>
    </source>
</evidence>
<organism evidence="2 3">
    <name type="scientific">Tetrabaena socialis</name>
    <dbReference type="NCBI Taxonomy" id="47790"/>
    <lineage>
        <taxon>Eukaryota</taxon>
        <taxon>Viridiplantae</taxon>
        <taxon>Chlorophyta</taxon>
        <taxon>core chlorophytes</taxon>
        <taxon>Chlorophyceae</taxon>
        <taxon>CS clade</taxon>
        <taxon>Chlamydomonadales</taxon>
        <taxon>Tetrabaenaceae</taxon>
        <taxon>Tetrabaena</taxon>
    </lineage>
</organism>
<evidence type="ECO:0000313" key="3">
    <source>
        <dbReference type="Proteomes" id="UP000236333"/>
    </source>
</evidence>
<dbReference type="AlphaFoldDB" id="A0A2J8AE33"/>
<reference evidence="2 3" key="1">
    <citation type="journal article" date="2017" name="Mol. Biol. Evol.">
        <title>The 4-celled Tetrabaena socialis nuclear genome reveals the essential components for genetic control of cell number at the origin of multicellularity in the volvocine lineage.</title>
        <authorList>
            <person name="Featherston J."/>
            <person name="Arakaki Y."/>
            <person name="Hanschen E.R."/>
            <person name="Ferris P.J."/>
            <person name="Michod R.E."/>
            <person name="Olson B.J.S.C."/>
            <person name="Nozaki H."/>
            <person name="Durand P.M."/>
        </authorList>
    </citation>
    <scope>NUCLEOTIDE SEQUENCE [LARGE SCALE GENOMIC DNA]</scope>
    <source>
        <strain evidence="2 3">NIES-571</strain>
    </source>
</reference>
<feature type="compositionally biased region" description="Pro residues" evidence="1">
    <location>
        <begin position="96"/>
        <end position="114"/>
    </location>
</feature>